<evidence type="ECO:0000256" key="1">
    <source>
        <dbReference type="ARBA" id="ARBA00022676"/>
    </source>
</evidence>
<gene>
    <name evidence="4" type="ORF">MON41_25035</name>
</gene>
<dbReference type="PANTHER" id="PTHR12526:SF510">
    <property type="entry name" value="D-INOSITOL 3-PHOSPHATE GLYCOSYLTRANSFERASE"/>
    <property type="match status" value="1"/>
</dbReference>
<dbReference type="Gene3D" id="3.40.50.2000">
    <property type="entry name" value="Glycogen Phosphorylase B"/>
    <property type="match status" value="2"/>
</dbReference>
<evidence type="ECO:0000313" key="5">
    <source>
        <dbReference type="Proteomes" id="UP001201985"/>
    </source>
</evidence>
<dbReference type="EMBL" id="JALBUU010000125">
    <property type="protein sequence ID" value="MCI0756904.1"/>
    <property type="molecule type" value="Genomic_DNA"/>
</dbReference>
<comment type="caution">
    <text evidence="4">The sequence shown here is derived from an EMBL/GenBank/DDBJ whole genome shotgun (WGS) entry which is preliminary data.</text>
</comment>
<organism evidence="4 5">
    <name type="scientific">Teichococcus vastitatis</name>
    <dbReference type="NCBI Taxonomy" id="2307076"/>
    <lineage>
        <taxon>Bacteria</taxon>
        <taxon>Pseudomonadati</taxon>
        <taxon>Pseudomonadota</taxon>
        <taxon>Alphaproteobacteria</taxon>
        <taxon>Acetobacterales</taxon>
        <taxon>Roseomonadaceae</taxon>
        <taxon>Roseomonas</taxon>
    </lineage>
</organism>
<evidence type="ECO:0000256" key="2">
    <source>
        <dbReference type="ARBA" id="ARBA00022679"/>
    </source>
</evidence>
<protein>
    <submittedName>
        <fullName evidence="4">Glycosyltransferase family 4 protein</fullName>
    </submittedName>
</protein>
<keyword evidence="5" id="KW-1185">Reference proteome</keyword>
<sequence length="365" mass="38971">MRLMLWYWGRRGGGAQFALELARALARQREVELSLSLSAQNELLPAFRALGVGCQAVETYRDRRGFALSLPRIPARGRTLAAAARGQDAVISAMTHLWTPLLAPGLRRTGARFVPVVHDAAPHPGDPALLWDWRLRREMQAAAAAVALSDHVSAALRARFPALPQIRMPMPALLGATEPPPLRMGEGPLRLLFFGRMRAYKGLDLLRDSIRHLHAAYPSLSVQLRVVGEGSAESCAPGLSALPGVRVESRWVAEPEILTLLRDTDVVVLPYREASQSGLVSQAQAMGLPVVATPVGGLVEQVRPESGGVVAGAVTPEAFAMALASLADPARRAALRRAALEHGGGADWDGAAAALIDGLRRKGVA</sequence>
<feature type="domain" description="Glycosyltransferase subfamily 4-like N-terminal" evidence="3">
    <location>
        <begin position="12"/>
        <end position="161"/>
    </location>
</feature>
<dbReference type="RefSeq" id="WP_241794031.1">
    <property type="nucleotide sequence ID" value="NZ_JALBUU010000125.1"/>
</dbReference>
<proteinExistence type="predicted"/>
<dbReference type="PANTHER" id="PTHR12526">
    <property type="entry name" value="GLYCOSYLTRANSFERASE"/>
    <property type="match status" value="1"/>
</dbReference>
<accession>A0ABS9WC64</accession>
<dbReference type="SUPFAM" id="SSF53756">
    <property type="entry name" value="UDP-Glycosyltransferase/glycogen phosphorylase"/>
    <property type="match status" value="1"/>
</dbReference>
<dbReference type="InterPro" id="IPR028098">
    <property type="entry name" value="Glyco_trans_4-like_N"/>
</dbReference>
<dbReference type="Proteomes" id="UP001201985">
    <property type="component" value="Unassembled WGS sequence"/>
</dbReference>
<reference evidence="4 5" key="1">
    <citation type="submission" date="2022-03" db="EMBL/GenBank/DDBJ databases">
        <title>Complete genome analysis of Roseomonas KG 17.1 : a prolific producer of plant growth promoters.</title>
        <authorList>
            <person name="Saadouli I."/>
            <person name="Najjari A."/>
            <person name="Mosbah A."/>
            <person name="Ouzari H.I."/>
        </authorList>
    </citation>
    <scope>NUCLEOTIDE SEQUENCE [LARGE SCALE GENOMIC DNA]</scope>
    <source>
        <strain evidence="4 5">KG17-1</strain>
    </source>
</reference>
<dbReference type="CDD" id="cd03801">
    <property type="entry name" value="GT4_PimA-like"/>
    <property type="match status" value="1"/>
</dbReference>
<keyword evidence="2" id="KW-0808">Transferase</keyword>
<dbReference type="Pfam" id="PF13439">
    <property type="entry name" value="Glyco_transf_4"/>
    <property type="match status" value="1"/>
</dbReference>
<name>A0ABS9WC64_9PROT</name>
<evidence type="ECO:0000313" key="4">
    <source>
        <dbReference type="EMBL" id="MCI0756904.1"/>
    </source>
</evidence>
<dbReference type="Pfam" id="PF13692">
    <property type="entry name" value="Glyco_trans_1_4"/>
    <property type="match status" value="1"/>
</dbReference>
<keyword evidence="1" id="KW-0328">Glycosyltransferase</keyword>
<evidence type="ECO:0000259" key="3">
    <source>
        <dbReference type="Pfam" id="PF13439"/>
    </source>
</evidence>